<dbReference type="GO" id="GO:0005684">
    <property type="term" value="C:U2-type spliceosomal complex"/>
    <property type="evidence" value="ECO:0007669"/>
    <property type="project" value="UniProtKB-ARBA"/>
</dbReference>
<feature type="region of interest" description="Disordered" evidence="23">
    <location>
        <begin position="603"/>
        <end position="633"/>
    </location>
</feature>
<dbReference type="CDD" id="cd12282">
    <property type="entry name" value="RRM2_TatSF1_like"/>
    <property type="match status" value="1"/>
</dbReference>
<keyword evidence="15" id="KW-0010">Activator</keyword>
<dbReference type="GO" id="GO:0005694">
    <property type="term" value="C:chromosome"/>
    <property type="evidence" value="ECO:0007669"/>
    <property type="project" value="UniProtKB-SubCell"/>
</dbReference>
<evidence type="ECO:0000256" key="5">
    <source>
        <dbReference type="ARBA" id="ARBA00022499"/>
    </source>
</evidence>
<dbReference type="PROSITE" id="PS50102">
    <property type="entry name" value="RRM"/>
    <property type="match status" value="1"/>
</dbReference>
<feature type="region of interest" description="Disordered" evidence="23">
    <location>
        <begin position="222"/>
        <end position="262"/>
    </location>
</feature>
<evidence type="ECO:0000256" key="11">
    <source>
        <dbReference type="ARBA" id="ARBA00022843"/>
    </source>
</evidence>
<evidence type="ECO:0000256" key="6">
    <source>
        <dbReference type="ARBA" id="ARBA00022553"/>
    </source>
</evidence>
<reference evidence="25" key="1">
    <citation type="submission" date="2020-11" db="EMBL/GenBank/DDBJ databases">
        <authorList>
            <person name="Tran Van P."/>
        </authorList>
    </citation>
    <scope>NUCLEOTIDE SEQUENCE</scope>
</reference>
<dbReference type="Gene3D" id="3.30.70.330">
    <property type="match status" value="2"/>
</dbReference>
<evidence type="ECO:0000256" key="23">
    <source>
        <dbReference type="SAM" id="MobiDB-lite"/>
    </source>
</evidence>
<protein>
    <recommendedName>
        <fullName evidence="21">17S U2 SnRNP complex component HTATSF1</fullName>
    </recommendedName>
</protein>
<feature type="compositionally biased region" description="Polar residues" evidence="23">
    <location>
        <begin position="623"/>
        <end position="633"/>
    </location>
</feature>
<evidence type="ECO:0000313" key="26">
    <source>
        <dbReference type="Proteomes" id="UP000677054"/>
    </source>
</evidence>
<sequence length="953" mass="108053">MVRLLLTLPGVLDTEDESSGSSWYYSEETLEPRFIGWRARGGKWDMYLVAHNPVKLVGHQLSSPNSSQAKARLFLIPVGRGVMESAEGSCGNAMDKGELEPIIEPGSIHSVLESEKPMTQEGWDASQCKFINGRYTYQDTDGKNYYWDSESNQWIVFAGPGDSEARAEGNQATTLSGTAESRTDKRHYEVVDNQYYYTDPDSGLRYMWDTVKNLWEEVAREANRSGTTDNSSGKDCSESCLEPHSKLQPSAAPPGHTGDRQADYFYEGNSVLYRDPSDGTVYEWDTNKRAWFPRITEDFLALYHLNYGTQNQPDGTFGHDSDGQKTSPEAKSATVNQLASNQKIGDEKEVAENEVSLRERKKRPVPNPPEWFEMDDQRNTHVYISGLPLDITEEEFLETMQKCGLVMKDPDKGKMKVKLYKDANGQLKGDALCCYIKIESVDLALQILDGYDLRGHTLHVERARFQLKGQFDPSLKPRKKKKKDKEKLRKQQEKLFAWKPEKLRGMRDRNEKVVVIKNLFDPEDFVVDPKKILEYQNDLRQECSKIGQVRKVIVHDRHPDGVAQIFFKDVEEADMCIKLMNHRFFCARRLLAETWDGKTKFKLDESTQEEQERLSDGVKTSLRRPTNGETTSAITEHIDGKGEQQVVSCKATKGENSIWKVTDASHIQVRDCDSKEEQKSQNEQSCHQKCNHIPPYSSLIDALGLGGLLAFAWHVSRKFYLSHNHEEREVKGPTRPGTWDFLNRHPLSLILSAVAWAQPPTYAVTSILPKPIDINESSSNEERNQEAEESRKALVFDSSLVSSAREELDQIKSDPSTCQKWDAALDELITAKDAFMSHLEDRRMTKKFTNALRSKQQTLPQIGITSNMKIATSHEKKRIHDLLETLDSDESVQEALTQLEFAASAFAMSFKDNHDKTEEEISSCSKEDVFAKILSNKGSSEGYSSLQGELAPG</sequence>
<keyword evidence="9" id="KW-0677">Repeat</keyword>
<keyword evidence="13" id="KW-0007">Acetylation</keyword>
<keyword evidence="19" id="KW-0539">Nucleus</keyword>
<dbReference type="EMBL" id="CAJPEV010001178">
    <property type="protein sequence ID" value="CAG0891196.1"/>
    <property type="molecule type" value="Genomic_DNA"/>
</dbReference>
<evidence type="ECO:0000256" key="18">
    <source>
        <dbReference type="ARBA" id="ARBA00023204"/>
    </source>
</evidence>
<comment type="subcellular location">
    <subcellularLocation>
        <location evidence="2">Chromosome</location>
    </subcellularLocation>
    <subcellularLocation>
        <location evidence="1">Nucleus</location>
    </subcellularLocation>
</comment>
<feature type="domain" description="RRM" evidence="24">
    <location>
        <begin position="380"/>
        <end position="465"/>
    </location>
</feature>
<evidence type="ECO:0000256" key="3">
    <source>
        <dbReference type="ARBA" id="ARBA00007747"/>
    </source>
</evidence>
<keyword evidence="4" id="KW-0158">Chromosome</keyword>
<organism evidence="25">
    <name type="scientific">Darwinula stevensoni</name>
    <dbReference type="NCBI Taxonomy" id="69355"/>
    <lineage>
        <taxon>Eukaryota</taxon>
        <taxon>Metazoa</taxon>
        <taxon>Ecdysozoa</taxon>
        <taxon>Arthropoda</taxon>
        <taxon>Crustacea</taxon>
        <taxon>Oligostraca</taxon>
        <taxon>Ostracoda</taxon>
        <taxon>Podocopa</taxon>
        <taxon>Podocopida</taxon>
        <taxon>Darwinulocopina</taxon>
        <taxon>Darwinuloidea</taxon>
        <taxon>Darwinulidae</taxon>
        <taxon>Darwinula</taxon>
    </lineage>
</organism>
<name>A0A7R9A530_9CRUS</name>
<dbReference type="Pfam" id="PF00076">
    <property type="entry name" value="RRM_1"/>
    <property type="match status" value="2"/>
</dbReference>
<dbReference type="PANTHER" id="PTHR15608">
    <property type="entry name" value="SPLICING FACTOR U2AF-ASSOCIATED PROTEIN 2"/>
    <property type="match status" value="1"/>
</dbReference>
<dbReference type="GO" id="GO:0003723">
    <property type="term" value="F:RNA binding"/>
    <property type="evidence" value="ECO:0007669"/>
    <property type="project" value="UniProtKB-UniRule"/>
</dbReference>
<evidence type="ECO:0000259" key="24">
    <source>
        <dbReference type="PROSITE" id="PS50102"/>
    </source>
</evidence>
<dbReference type="EMBL" id="LR900695">
    <property type="protein sequence ID" value="CAD7246591.1"/>
    <property type="molecule type" value="Genomic_DNA"/>
</dbReference>
<dbReference type="FunFam" id="3.30.70.330:FF:000105">
    <property type="entry name" value="HIV Tat-specific factor 1 homolog"/>
    <property type="match status" value="1"/>
</dbReference>
<evidence type="ECO:0000256" key="7">
    <source>
        <dbReference type="ARBA" id="ARBA00022664"/>
    </source>
</evidence>
<evidence type="ECO:0000256" key="22">
    <source>
        <dbReference type="PROSITE-ProRule" id="PRU00176"/>
    </source>
</evidence>
<dbReference type="InterPro" id="IPR034392">
    <property type="entry name" value="TatSF1-like_RRM1"/>
</dbReference>
<comment type="subunit">
    <text evidence="20">Component of the 17S U2 SnRNP complex, a ribonucleoprotein complex that contains small nuclear RNA (snRNA) U2 and a number of specific proteins. Within the 17S U2 SnRNP complex, interacts (via UHM region) directly with SF3B1. Component of a complex which is at least composed of HTATSF1/Tat-SF1, the P-TEFb complex components CDK9 and CCNT1, RNA polymerase II, SUPT5H, and NCL/nucleolin. Interacts with GTF2F2/RAP30 and POLR2A. Interacts with TCERG1/CA150. Interacts with (poly-ADP-ribosylated) RPA1; promoting HTATSF1 recruitment to DNA damage sites. Interacts (when phosphorylated) with TOPBP1; promoting recruitment of TOPBP1 to DNA damage sites during S-phase.</text>
</comment>
<dbReference type="CDD" id="cd12281">
    <property type="entry name" value="RRM1_TatSF1_like"/>
    <property type="match status" value="1"/>
</dbReference>
<dbReference type="SUPFAM" id="SSF54928">
    <property type="entry name" value="RNA-binding domain, RBD"/>
    <property type="match status" value="1"/>
</dbReference>
<evidence type="ECO:0000256" key="1">
    <source>
        <dbReference type="ARBA" id="ARBA00004123"/>
    </source>
</evidence>
<comment type="similarity">
    <text evidence="3">Belongs to the HTATSF1 family.</text>
</comment>
<feature type="compositionally biased region" description="Basic and acidic residues" evidence="23">
    <location>
        <begin position="235"/>
        <end position="245"/>
    </location>
</feature>
<keyword evidence="17" id="KW-0508">mRNA splicing</keyword>
<keyword evidence="26" id="KW-1185">Reference proteome</keyword>
<dbReference type="GO" id="GO:0006281">
    <property type="term" value="P:DNA repair"/>
    <property type="evidence" value="ECO:0007669"/>
    <property type="project" value="UniProtKB-KW"/>
</dbReference>
<dbReference type="Proteomes" id="UP000677054">
    <property type="component" value="Unassembled WGS sequence"/>
</dbReference>
<dbReference type="InterPro" id="IPR034393">
    <property type="entry name" value="TatSF1-like"/>
</dbReference>
<feature type="compositionally biased region" description="Polar residues" evidence="23">
    <location>
        <begin position="170"/>
        <end position="180"/>
    </location>
</feature>
<evidence type="ECO:0000256" key="16">
    <source>
        <dbReference type="ARBA" id="ARBA00023163"/>
    </source>
</evidence>
<keyword evidence="6" id="KW-0597">Phosphoprotein</keyword>
<dbReference type="InterPro" id="IPR000504">
    <property type="entry name" value="RRM_dom"/>
</dbReference>
<dbReference type="SMART" id="SM00360">
    <property type="entry name" value="RRM"/>
    <property type="match status" value="2"/>
</dbReference>
<keyword evidence="16" id="KW-0804">Transcription</keyword>
<feature type="region of interest" description="Disordered" evidence="23">
    <location>
        <begin position="313"/>
        <end position="370"/>
    </location>
</feature>
<dbReference type="GO" id="GO:0000398">
    <property type="term" value="P:mRNA splicing, via spliceosome"/>
    <property type="evidence" value="ECO:0007669"/>
    <property type="project" value="InterPro"/>
</dbReference>
<keyword evidence="10" id="KW-0227">DNA damage</keyword>
<evidence type="ECO:0000256" key="15">
    <source>
        <dbReference type="ARBA" id="ARBA00023159"/>
    </source>
</evidence>
<feature type="compositionally biased region" description="Polar residues" evidence="23">
    <location>
        <begin position="224"/>
        <end position="234"/>
    </location>
</feature>
<evidence type="ECO:0000256" key="8">
    <source>
        <dbReference type="ARBA" id="ARBA00022728"/>
    </source>
</evidence>
<accession>A0A7R9A530</accession>
<keyword evidence="12 22" id="KW-0694">RNA-binding</keyword>
<evidence type="ECO:0000256" key="4">
    <source>
        <dbReference type="ARBA" id="ARBA00022454"/>
    </source>
</evidence>
<dbReference type="OrthoDB" id="10258585at2759"/>
<evidence type="ECO:0000256" key="9">
    <source>
        <dbReference type="ARBA" id="ARBA00022737"/>
    </source>
</evidence>
<feature type="compositionally biased region" description="Basic and acidic residues" evidence="23">
    <location>
        <begin position="344"/>
        <end position="358"/>
    </location>
</feature>
<keyword evidence="11" id="KW-0832">Ubl conjugation</keyword>
<dbReference type="PANTHER" id="PTHR15608:SF0">
    <property type="entry name" value="HIV TAT-SPECIFIC FACTOR 1"/>
    <property type="match status" value="1"/>
</dbReference>
<evidence type="ECO:0000256" key="17">
    <source>
        <dbReference type="ARBA" id="ARBA00023187"/>
    </source>
</evidence>
<keyword evidence="14" id="KW-0805">Transcription regulation</keyword>
<proteinExistence type="inferred from homology"/>
<feature type="region of interest" description="Disordered" evidence="23">
    <location>
        <begin position="162"/>
        <end position="181"/>
    </location>
</feature>
<evidence type="ECO:0000256" key="14">
    <source>
        <dbReference type="ARBA" id="ARBA00023015"/>
    </source>
</evidence>
<dbReference type="AlphaFoldDB" id="A0A7R9A530"/>
<evidence type="ECO:0000256" key="21">
    <source>
        <dbReference type="ARBA" id="ARBA00073773"/>
    </source>
</evidence>
<dbReference type="FunFam" id="3.30.70.330:FF:000202">
    <property type="entry name" value="HIV Tat-specific factor 1"/>
    <property type="match status" value="1"/>
</dbReference>
<evidence type="ECO:0000313" key="25">
    <source>
        <dbReference type="EMBL" id="CAD7246591.1"/>
    </source>
</evidence>
<feature type="compositionally biased region" description="Polar residues" evidence="23">
    <location>
        <begin position="324"/>
        <end position="343"/>
    </location>
</feature>
<keyword evidence="5" id="KW-1017">Isopeptide bond</keyword>
<gene>
    <name evidence="25" type="ORF">DSTB1V02_LOCUS6439</name>
</gene>
<keyword evidence="8" id="KW-0747">Spliceosome</keyword>
<feature type="compositionally biased region" description="Basic and acidic residues" evidence="23">
    <location>
        <begin position="603"/>
        <end position="616"/>
    </location>
</feature>
<dbReference type="GO" id="GO:0005686">
    <property type="term" value="C:U2 snRNP"/>
    <property type="evidence" value="ECO:0007669"/>
    <property type="project" value="TreeGrafter"/>
</dbReference>
<dbReference type="InterPro" id="IPR035979">
    <property type="entry name" value="RBD_domain_sf"/>
</dbReference>
<dbReference type="InterPro" id="IPR012677">
    <property type="entry name" value="Nucleotide-bd_a/b_plait_sf"/>
</dbReference>
<evidence type="ECO:0000256" key="2">
    <source>
        <dbReference type="ARBA" id="ARBA00004286"/>
    </source>
</evidence>
<evidence type="ECO:0000256" key="12">
    <source>
        <dbReference type="ARBA" id="ARBA00022884"/>
    </source>
</evidence>
<evidence type="ECO:0000256" key="10">
    <source>
        <dbReference type="ARBA" id="ARBA00022763"/>
    </source>
</evidence>
<evidence type="ECO:0000256" key="20">
    <source>
        <dbReference type="ARBA" id="ARBA00062124"/>
    </source>
</evidence>
<evidence type="ECO:0000256" key="13">
    <source>
        <dbReference type="ARBA" id="ARBA00022990"/>
    </source>
</evidence>
<keyword evidence="7" id="KW-0507">mRNA processing</keyword>
<evidence type="ECO:0000256" key="19">
    <source>
        <dbReference type="ARBA" id="ARBA00023242"/>
    </source>
</evidence>
<keyword evidence="18" id="KW-0234">DNA repair</keyword>